<dbReference type="Pfam" id="PF13527">
    <property type="entry name" value="Acetyltransf_9"/>
    <property type="match status" value="1"/>
</dbReference>
<name>K4IS73_PSYTT</name>
<feature type="domain" description="N-acetyltransferase" evidence="1">
    <location>
        <begin position="8"/>
        <end position="151"/>
    </location>
</feature>
<evidence type="ECO:0000259" key="1">
    <source>
        <dbReference type="PROSITE" id="PS51186"/>
    </source>
</evidence>
<dbReference type="AlphaFoldDB" id="K4IS73"/>
<dbReference type="Proteomes" id="UP000008514">
    <property type="component" value="Chromosome"/>
</dbReference>
<accession>K4IS73</accession>
<reference evidence="2" key="2">
    <citation type="submission" date="2012-09" db="EMBL/GenBank/DDBJ databases">
        <title>The complete sequence of Psychroflexus torquis an extreme psychrophile from sea-ice that is stimulated by light.</title>
        <authorList>
            <person name="Feng S."/>
            <person name="Powell S.M."/>
            <person name="Bowman J.P."/>
        </authorList>
    </citation>
    <scope>NUCLEOTIDE SEQUENCE [LARGE SCALE GENOMIC DNA]</scope>
    <source>
        <strain evidence="2">ATCC 700755</strain>
    </source>
</reference>
<proteinExistence type="predicted"/>
<gene>
    <name evidence="2" type="ordered locus">P700755_001407</name>
</gene>
<protein>
    <submittedName>
        <fullName evidence="2">Protein with an acetyltransferase (GNAT) domain</fullName>
    </submittedName>
</protein>
<dbReference type="eggNOG" id="COG0456">
    <property type="taxonomic scope" value="Bacteria"/>
</dbReference>
<dbReference type="KEGG" id="ptq:P700755_001407"/>
<evidence type="ECO:0000313" key="2">
    <source>
        <dbReference type="EMBL" id="AFU68325.1"/>
    </source>
</evidence>
<dbReference type="STRING" id="313595.P700755_001407"/>
<dbReference type="GO" id="GO:0016747">
    <property type="term" value="F:acyltransferase activity, transferring groups other than amino-acyl groups"/>
    <property type="evidence" value="ECO:0007669"/>
    <property type="project" value="InterPro"/>
</dbReference>
<evidence type="ECO:0000313" key="3">
    <source>
        <dbReference type="Proteomes" id="UP000008514"/>
    </source>
</evidence>
<dbReference type="Gene3D" id="3.40.630.30">
    <property type="match status" value="1"/>
</dbReference>
<dbReference type="EMBL" id="CP003879">
    <property type="protein sequence ID" value="AFU68325.1"/>
    <property type="molecule type" value="Genomic_DNA"/>
</dbReference>
<dbReference type="PROSITE" id="PS51186">
    <property type="entry name" value="GNAT"/>
    <property type="match status" value="1"/>
</dbReference>
<dbReference type="RefSeq" id="WP_015023930.1">
    <property type="nucleotide sequence ID" value="NC_018721.1"/>
</dbReference>
<sequence>MEKIKLDTTIYGFDNDYKHNKDIRASFNILTEITFGFSMEEWYLNGYWSDKYIPYSLLHEDKIISNVSVNIIEFIIEEEKKIGVQIGTVMTKKEYQNRGLNRFLLEKVVDEWKEKSDFIYLFANESVLEFYPKFNFEIVNEYQYSISVNDNGSSSSIKRLNIEDAIEKEFLEETLKMSVPISKVSMHDNASLIMFYCLSIKKNSIYYIDELKAIVIANFEGDTLYLNDAFCVEYLNLGDVIQAMSGKDVKKVVLGFTPLNETSYDRSLLKADDTLFMLKDKVGYFKDKHSMFPVLSHA</sequence>
<keyword evidence="3" id="KW-1185">Reference proteome</keyword>
<dbReference type="SUPFAM" id="SSF55729">
    <property type="entry name" value="Acyl-CoA N-acyltransferases (Nat)"/>
    <property type="match status" value="1"/>
</dbReference>
<dbReference type="InterPro" id="IPR016181">
    <property type="entry name" value="Acyl_CoA_acyltransferase"/>
</dbReference>
<dbReference type="OrthoDB" id="9804948at2"/>
<organism evidence="2 3">
    <name type="scientific">Psychroflexus torquis (strain ATCC 700755 / CIP 106069 / ACAM 623)</name>
    <dbReference type="NCBI Taxonomy" id="313595"/>
    <lineage>
        <taxon>Bacteria</taxon>
        <taxon>Pseudomonadati</taxon>
        <taxon>Bacteroidota</taxon>
        <taxon>Flavobacteriia</taxon>
        <taxon>Flavobacteriales</taxon>
        <taxon>Flavobacteriaceae</taxon>
        <taxon>Psychroflexus</taxon>
    </lineage>
</organism>
<dbReference type="HOGENOM" id="CLU_081766_0_1_10"/>
<reference evidence="2" key="1">
    <citation type="submission" date="2006-03" db="EMBL/GenBank/DDBJ databases">
        <authorList>
            <person name="Bowman J."/>
            <person name="Ferriera S."/>
            <person name="Johnson J."/>
            <person name="Kravitz S."/>
            <person name="Halpern A."/>
            <person name="Remington K."/>
            <person name="Beeson K."/>
            <person name="Tran B."/>
            <person name="Rogers Y.-H."/>
            <person name="Friedman R."/>
            <person name="Venter J.C."/>
        </authorList>
    </citation>
    <scope>NUCLEOTIDE SEQUENCE [LARGE SCALE GENOMIC DNA]</scope>
    <source>
        <strain evidence="2">ATCC 700755</strain>
    </source>
</reference>
<dbReference type="InterPro" id="IPR000182">
    <property type="entry name" value="GNAT_dom"/>
</dbReference>